<dbReference type="RefSeq" id="WP_014436909.1">
    <property type="nucleotide sequence ID" value="NC_017080.1"/>
</dbReference>
<evidence type="ECO:0000256" key="1">
    <source>
        <dbReference type="SAM" id="MobiDB-lite"/>
    </source>
</evidence>
<dbReference type="Proteomes" id="UP000007881">
    <property type="component" value="Chromosome"/>
</dbReference>
<keyword evidence="4" id="KW-1185">Reference proteome</keyword>
<dbReference type="STRING" id="1142394.PSMK_15320"/>
<gene>
    <name evidence="3" type="ordered locus">PSMK_15320</name>
</gene>
<feature type="region of interest" description="Disordered" evidence="1">
    <location>
        <begin position="285"/>
        <end position="305"/>
    </location>
</feature>
<feature type="region of interest" description="Disordered" evidence="1">
    <location>
        <begin position="190"/>
        <end position="249"/>
    </location>
</feature>
<dbReference type="HOGENOM" id="CLU_911704_0_0_0"/>
<proteinExistence type="predicted"/>
<dbReference type="AlphaFoldDB" id="I0IEK3"/>
<protein>
    <submittedName>
        <fullName evidence="3">Uncharacterized protein</fullName>
    </submittedName>
</protein>
<organism evidence="3 4">
    <name type="scientific">Phycisphaera mikurensis (strain NBRC 102666 / KCTC 22515 / FYK2301M01)</name>
    <dbReference type="NCBI Taxonomy" id="1142394"/>
    <lineage>
        <taxon>Bacteria</taxon>
        <taxon>Pseudomonadati</taxon>
        <taxon>Planctomycetota</taxon>
        <taxon>Phycisphaerae</taxon>
        <taxon>Phycisphaerales</taxon>
        <taxon>Phycisphaeraceae</taxon>
        <taxon>Phycisphaera</taxon>
    </lineage>
</organism>
<evidence type="ECO:0000256" key="2">
    <source>
        <dbReference type="SAM" id="SignalP"/>
    </source>
</evidence>
<feature type="signal peptide" evidence="2">
    <location>
        <begin position="1"/>
        <end position="21"/>
    </location>
</feature>
<feature type="chain" id="PRO_5003629678" evidence="2">
    <location>
        <begin position="22"/>
        <end position="305"/>
    </location>
</feature>
<dbReference type="KEGG" id="phm:PSMK_15320"/>
<sequence length="305" mass="31216">MRKLRPLLACLALLSTGPVSAQPARATPAPAADAPASSPLAAAYAVLTAGRTREAELAFLRLAATAGPGDAGALLGAGLAAAAAGDAGPAVKRLRAVLRLGPGGALRGLPPRDDLLGVVTAGRTNLENGLMETDDVGGVLVSSALLDFLVGDLETARLSLAAAVRRDGMQPEMRSLDRLLQNARLGLQAEGVQPTPRVTPPAAPREVARAPAPELALESAPESAPEPAPGLASEPPAAPRLLRPVNPGEDAERPRIFFDYEKLNLRVSEMAGSLESFEKKLMQSLMREAPPPAPDAAASPAPAAP</sequence>
<reference evidence="3 4" key="1">
    <citation type="submission" date="2012-02" db="EMBL/GenBank/DDBJ databases">
        <title>Complete genome sequence of Phycisphaera mikurensis NBRC 102666.</title>
        <authorList>
            <person name="Ankai A."/>
            <person name="Hosoyama A."/>
            <person name="Terui Y."/>
            <person name="Sekine M."/>
            <person name="Fukai R."/>
            <person name="Kato Y."/>
            <person name="Nakamura S."/>
            <person name="Yamada-Narita S."/>
            <person name="Kawakoshi A."/>
            <person name="Fukunaga Y."/>
            <person name="Yamazaki S."/>
            <person name="Fujita N."/>
        </authorList>
    </citation>
    <scope>NUCLEOTIDE SEQUENCE [LARGE SCALE GENOMIC DNA]</scope>
    <source>
        <strain evidence="4">NBRC 102666 / KCTC 22515 / FYK2301M01</strain>
    </source>
</reference>
<dbReference type="EMBL" id="AP012338">
    <property type="protein sequence ID" value="BAM03691.1"/>
    <property type="molecule type" value="Genomic_DNA"/>
</dbReference>
<name>I0IEK3_PHYMF</name>
<evidence type="ECO:0000313" key="4">
    <source>
        <dbReference type="Proteomes" id="UP000007881"/>
    </source>
</evidence>
<keyword evidence="2" id="KW-0732">Signal</keyword>
<feature type="compositionally biased region" description="Low complexity" evidence="1">
    <location>
        <begin position="295"/>
        <end position="305"/>
    </location>
</feature>
<evidence type="ECO:0000313" key="3">
    <source>
        <dbReference type="EMBL" id="BAM03691.1"/>
    </source>
</evidence>
<feature type="compositionally biased region" description="Low complexity" evidence="1">
    <location>
        <begin position="209"/>
        <end position="235"/>
    </location>
</feature>
<accession>I0IEK3</accession>